<proteinExistence type="predicted"/>
<evidence type="ECO:0000259" key="1">
    <source>
        <dbReference type="Pfam" id="PF04073"/>
    </source>
</evidence>
<keyword evidence="3" id="KW-1185">Reference proteome</keyword>
<reference evidence="2 3" key="1">
    <citation type="submission" date="2016-10" db="EMBL/GenBank/DDBJ databases">
        <authorList>
            <person name="de Groot N.N."/>
        </authorList>
    </citation>
    <scope>NUCLEOTIDE SEQUENCE [LARGE SCALE GENOMIC DNA]</scope>
    <source>
        <strain evidence="3">P4-7,KCTC 19426,CECT 7604</strain>
    </source>
</reference>
<dbReference type="Proteomes" id="UP000198741">
    <property type="component" value="Chromosome I"/>
</dbReference>
<dbReference type="SUPFAM" id="SSF55826">
    <property type="entry name" value="YbaK/ProRS associated domain"/>
    <property type="match status" value="1"/>
</dbReference>
<dbReference type="CDD" id="cd04939">
    <property type="entry name" value="PA2301"/>
    <property type="match status" value="1"/>
</dbReference>
<gene>
    <name evidence="2" type="ORF">SAMN04515671_0950</name>
</gene>
<dbReference type="STRING" id="1090615.SAMN04515671_0950"/>
<accession>A0A1H0JKU4</accession>
<dbReference type="InterPro" id="IPR036754">
    <property type="entry name" value="YbaK/aa-tRNA-synt-asso_dom_sf"/>
</dbReference>
<dbReference type="EMBL" id="LT629710">
    <property type="protein sequence ID" value="SDO44234.1"/>
    <property type="molecule type" value="Genomic_DNA"/>
</dbReference>
<evidence type="ECO:0000313" key="3">
    <source>
        <dbReference type="Proteomes" id="UP000198741"/>
    </source>
</evidence>
<name>A0A1H0JKU4_9ACTN</name>
<dbReference type="Gene3D" id="3.90.960.10">
    <property type="entry name" value="YbaK/aminoacyl-tRNA synthetase-associated domain"/>
    <property type="match status" value="1"/>
</dbReference>
<protein>
    <submittedName>
        <fullName evidence="2">Cys-tRNA(Pro) deacylase, prolyl-tRNA editing enzyme YbaK/EbsC</fullName>
    </submittedName>
</protein>
<dbReference type="AlphaFoldDB" id="A0A1H0JKU4"/>
<dbReference type="InterPro" id="IPR007214">
    <property type="entry name" value="YbaK/aa-tRNA-synth-assoc-dom"/>
</dbReference>
<evidence type="ECO:0000313" key="2">
    <source>
        <dbReference type="EMBL" id="SDO44234.1"/>
    </source>
</evidence>
<dbReference type="GO" id="GO:0002161">
    <property type="term" value="F:aminoacyl-tRNA deacylase activity"/>
    <property type="evidence" value="ECO:0007669"/>
    <property type="project" value="InterPro"/>
</dbReference>
<dbReference type="Pfam" id="PF04073">
    <property type="entry name" value="tRNA_edit"/>
    <property type="match status" value="1"/>
</dbReference>
<feature type="domain" description="YbaK/aminoacyl-tRNA synthetase-associated" evidence="1">
    <location>
        <begin position="49"/>
        <end position="173"/>
    </location>
</feature>
<sequence length="184" mass="18770">MIGQSVRVTTPTLGKLDLVPASADHMAAPVAATLEGWAGPAVYTAAIDPELSDTAAFCAHYDVGLDVSANCVIVSGKRDGELRWAAVVVLASTRADVNGVVRRLVDVRKVSFASMDDAVSLTGMEYGGITPIGLPAGWPIFIDAAVTTAGLVIIGSGVRSSKIAIDGAALADLPGARVIDGLAR</sequence>
<organism evidence="2 3">
    <name type="scientific">Nakamurella panacisegetis</name>
    <dbReference type="NCBI Taxonomy" id="1090615"/>
    <lineage>
        <taxon>Bacteria</taxon>
        <taxon>Bacillati</taxon>
        <taxon>Actinomycetota</taxon>
        <taxon>Actinomycetes</taxon>
        <taxon>Nakamurellales</taxon>
        <taxon>Nakamurellaceae</taxon>
        <taxon>Nakamurella</taxon>
    </lineage>
</organism>